<protein>
    <submittedName>
        <fullName evidence="1">Uncharacterized protein</fullName>
    </submittedName>
</protein>
<organism evidence="1">
    <name type="scientific">Tanacetum cinerariifolium</name>
    <name type="common">Dalmatian daisy</name>
    <name type="synonym">Chrysanthemum cinerariifolium</name>
    <dbReference type="NCBI Taxonomy" id="118510"/>
    <lineage>
        <taxon>Eukaryota</taxon>
        <taxon>Viridiplantae</taxon>
        <taxon>Streptophyta</taxon>
        <taxon>Embryophyta</taxon>
        <taxon>Tracheophyta</taxon>
        <taxon>Spermatophyta</taxon>
        <taxon>Magnoliopsida</taxon>
        <taxon>eudicotyledons</taxon>
        <taxon>Gunneridae</taxon>
        <taxon>Pentapetalae</taxon>
        <taxon>asterids</taxon>
        <taxon>campanulids</taxon>
        <taxon>Asterales</taxon>
        <taxon>Asteraceae</taxon>
        <taxon>Asteroideae</taxon>
        <taxon>Anthemideae</taxon>
        <taxon>Anthemidinae</taxon>
        <taxon>Tanacetum</taxon>
    </lineage>
</organism>
<accession>A0A699KPH6</accession>
<dbReference type="EMBL" id="BKCJ010527851">
    <property type="protein sequence ID" value="GFA98634.1"/>
    <property type="molecule type" value="Genomic_DNA"/>
</dbReference>
<proteinExistence type="predicted"/>
<comment type="caution">
    <text evidence="1">The sequence shown here is derived from an EMBL/GenBank/DDBJ whole genome shotgun (WGS) entry which is preliminary data.</text>
</comment>
<gene>
    <name evidence="1" type="ORF">Tci_670606</name>
</gene>
<evidence type="ECO:0000313" key="1">
    <source>
        <dbReference type="EMBL" id="GFA98634.1"/>
    </source>
</evidence>
<sequence length="57" mass="6305">LWNGETASKKTLYFGKMNLKMETIFTGSLSTSLSFLGATTSRDPQMISSQRMPKQSA</sequence>
<dbReference type="AlphaFoldDB" id="A0A699KPH6"/>
<reference evidence="1" key="1">
    <citation type="journal article" date="2019" name="Sci. Rep.">
        <title>Draft genome of Tanacetum cinerariifolium, the natural source of mosquito coil.</title>
        <authorList>
            <person name="Yamashiro T."/>
            <person name="Shiraishi A."/>
            <person name="Satake H."/>
            <person name="Nakayama K."/>
        </authorList>
    </citation>
    <scope>NUCLEOTIDE SEQUENCE</scope>
</reference>
<name>A0A699KPH6_TANCI</name>
<feature type="non-terminal residue" evidence="1">
    <location>
        <position position="1"/>
    </location>
</feature>